<protein>
    <submittedName>
        <fullName evidence="13">Polygalacturonase-1 non-catalytic subunit beta-like</fullName>
    </submittedName>
</protein>
<evidence type="ECO:0000256" key="4">
    <source>
        <dbReference type="ARBA" id="ARBA00022523"/>
    </source>
</evidence>
<dbReference type="PANTHER" id="PTHR31458">
    <property type="entry name" value="POLYGALACTURONASE 1 BETA-LIKE PROTEIN 2"/>
    <property type="match status" value="1"/>
</dbReference>
<evidence type="ECO:0000313" key="12">
    <source>
        <dbReference type="Proteomes" id="UP000515151"/>
    </source>
</evidence>
<evidence type="ECO:0000256" key="1">
    <source>
        <dbReference type="ARBA" id="ARBA00004191"/>
    </source>
</evidence>
<evidence type="ECO:0000313" key="10">
    <source>
        <dbReference type="EMBL" id="OWM89639.1"/>
    </source>
</evidence>
<evidence type="ECO:0000256" key="5">
    <source>
        <dbReference type="ARBA" id="ARBA00022729"/>
    </source>
</evidence>
<evidence type="ECO:0000313" key="11">
    <source>
        <dbReference type="Proteomes" id="UP000197138"/>
    </source>
</evidence>
<keyword evidence="3" id="KW-0964">Secreted</keyword>
<dbReference type="InterPro" id="IPR004873">
    <property type="entry name" value="BURP_dom"/>
</dbReference>
<keyword evidence="12" id="KW-1185">Reference proteome</keyword>
<reference evidence="10" key="2">
    <citation type="submission" date="2017-06" db="EMBL/GenBank/DDBJ databases">
        <title>The pomegranate genome and the genomics of punicalagin biosynthesis.</title>
        <authorList>
            <person name="Xu C."/>
        </authorList>
    </citation>
    <scope>NUCLEOTIDE SEQUENCE [LARGE SCALE GENOMIC DNA]</scope>
    <source>
        <tissue evidence="10">Fresh leaf</tissue>
    </source>
</reference>
<keyword evidence="4" id="KW-0052">Apoplast</keyword>
<dbReference type="Proteomes" id="UP000197138">
    <property type="component" value="Unassembled WGS sequence"/>
</dbReference>
<dbReference type="GeneID" id="116199821"/>
<evidence type="ECO:0000313" key="13">
    <source>
        <dbReference type="RefSeq" id="XP_031386219.1"/>
    </source>
</evidence>
<organism evidence="10 11">
    <name type="scientific">Punica granatum</name>
    <name type="common">Pomegranate</name>
    <dbReference type="NCBI Taxonomy" id="22663"/>
    <lineage>
        <taxon>Eukaryota</taxon>
        <taxon>Viridiplantae</taxon>
        <taxon>Streptophyta</taxon>
        <taxon>Embryophyta</taxon>
        <taxon>Tracheophyta</taxon>
        <taxon>Spermatophyta</taxon>
        <taxon>Magnoliopsida</taxon>
        <taxon>eudicotyledons</taxon>
        <taxon>Gunneridae</taxon>
        <taxon>Pentapetalae</taxon>
        <taxon>rosids</taxon>
        <taxon>malvids</taxon>
        <taxon>Myrtales</taxon>
        <taxon>Lythraceae</taxon>
        <taxon>Punica</taxon>
    </lineage>
</organism>
<comment type="subcellular location">
    <subcellularLocation>
        <location evidence="1">Secreted</location>
        <location evidence="1">Cell wall</location>
    </subcellularLocation>
    <subcellularLocation>
        <location evidence="2">Secreted</location>
        <location evidence="2">Extracellular space</location>
        <location evidence="2">Apoplast</location>
    </subcellularLocation>
</comment>
<dbReference type="SMART" id="SM01045">
    <property type="entry name" value="BURP"/>
    <property type="match status" value="1"/>
</dbReference>
<reference evidence="12" key="3">
    <citation type="journal article" date="2020" name="Plant Biotechnol. J.">
        <title>The pomegranate (Punica granatum L.) draft genome dissects genetic divergence between soft- and hard-seeded cultivars.</title>
        <authorList>
            <person name="Luo X."/>
            <person name="Li H."/>
            <person name="Wu Z."/>
            <person name="Yao W."/>
            <person name="Zhao P."/>
            <person name="Cao D."/>
            <person name="Yu H."/>
            <person name="Li K."/>
            <person name="Poudel K."/>
            <person name="Zhao D."/>
            <person name="Zhang F."/>
            <person name="Xia X."/>
            <person name="Chen L."/>
            <person name="Wang Q."/>
            <person name="Jing D."/>
            <person name="Cao S."/>
        </authorList>
    </citation>
    <scope>NUCLEOTIDE SEQUENCE [LARGE SCALE GENOMIC DNA]</scope>
</reference>
<keyword evidence="6" id="KW-0325">Glycoprotein</keyword>
<name>A0A218XYG8_PUNGR</name>
<dbReference type="EMBL" id="MTKT01000666">
    <property type="protein sequence ID" value="OWM89639.1"/>
    <property type="molecule type" value="Genomic_DNA"/>
</dbReference>
<keyword evidence="3" id="KW-0134">Cell wall</keyword>
<keyword evidence="5 8" id="KW-0732">Signal</keyword>
<reference evidence="11" key="1">
    <citation type="journal article" date="2017" name="Plant J.">
        <title>The pomegranate (Punica granatum L.) genome and the genomics of punicalagin biosynthesis.</title>
        <authorList>
            <person name="Qin G."/>
            <person name="Xu C."/>
            <person name="Ming R."/>
            <person name="Tang H."/>
            <person name="Guyot R."/>
            <person name="Kramer E.M."/>
            <person name="Hu Y."/>
            <person name="Yi X."/>
            <person name="Qi Y."/>
            <person name="Xu X."/>
            <person name="Gao Z."/>
            <person name="Pan H."/>
            <person name="Jian J."/>
            <person name="Tian Y."/>
            <person name="Yue Z."/>
            <person name="Xu Y."/>
        </authorList>
    </citation>
    <scope>NUCLEOTIDE SEQUENCE [LARGE SCALE GENOMIC DNA]</scope>
    <source>
        <strain evidence="11">cv. Dabenzi</strain>
    </source>
</reference>
<feature type="signal peptide" evidence="8">
    <location>
        <begin position="1"/>
        <end position="30"/>
    </location>
</feature>
<reference evidence="13" key="4">
    <citation type="submission" date="2025-04" db="UniProtKB">
        <authorList>
            <consortium name="RefSeq"/>
        </authorList>
    </citation>
    <scope>IDENTIFICATION</scope>
    <source>
        <tissue evidence="13">Leaf</tissue>
    </source>
</reference>
<dbReference type="InterPro" id="IPR051897">
    <property type="entry name" value="PG-associated_BURP"/>
</dbReference>
<evidence type="ECO:0000256" key="2">
    <source>
        <dbReference type="ARBA" id="ARBA00004271"/>
    </source>
</evidence>
<dbReference type="RefSeq" id="XP_031386219.1">
    <property type="nucleotide sequence ID" value="XM_031530359.1"/>
</dbReference>
<feature type="chain" id="PRO_5044569243" evidence="8">
    <location>
        <begin position="31"/>
        <end position="639"/>
    </location>
</feature>
<proteinExistence type="predicted"/>
<dbReference type="OrthoDB" id="773062at2759"/>
<dbReference type="Proteomes" id="UP000515151">
    <property type="component" value="Chromosome 3"/>
</dbReference>
<gene>
    <name evidence="13" type="primary">LOC116199821</name>
    <name evidence="10" type="ORF">CDL15_Pgr024387</name>
</gene>
<evidence type="ECO:0000256" key="6">
    <source>
        <dbReference type="ARBA" id="ARBA00023180"/>
    </source>
</evidence>
<sequence>MQEKQINLMAFQVHSFLLFFLIPSLNHVAATGTGASSVDYLNGETPNPFTPKAYVIRYWNKRITSNLPQPPPFLLSKASPMNMVDAAAFTELAAQGAISSHLPAFCAAARLLCFPELSPSLDKHDKDSNFTTYIQRNFTNYGTGKLGGMDSFSGYADGANMPTNLFGQYSHNSATHLDRFENYGHDGNVADQGFNGYGASSTGGRGEFQNYNEEVNVPNLKFNNYGSDGNGRAHTFSSYTRLDNSGDEKFTSYGRNGNGGPDEFNSYGNDSNAIRSSFTGYSERANGPNDTFTNYGINGNMPENDFKRYSKGGNAGGEKFSNYREHANVGDDLFTSYGKDSIAGKVNFMNYGKSFNGGTDTFTRYGHGSREQEVGFEVYGMNSTFKEYSRKVAVTFASYTNKTVASTTATRDKVINRWVEPGKFFRESMLKKGTIMPMPDIRDKMPRRSFLPQSISSKLPFSSSKQAELKQMFHAGDDSSIESMISSTLNECERSPSRDETKRCVGSIEDMVDFASSVLGRNITVRSTESVNGSNQDILIGLVTGIDRGKVTKSVSCHQSLYPYLLYYCHSVPKVRVYEADIMDPKTEVRINHGVAICHLDTSAWSDTHGAFLALGSGPGRIEVCHWIFENDMTWTTAS</sequence>
<dbReference type="GO" id="GO:0048046">
    <property type="term" value="C:apoplast"/>
    <property type="evidence" value="ECO:0007669"/>
    <property type="project" value="UniProtKB-SubCell"/>
</dbReference>
<evidence type="ECO:0000256" key="7">
    <source>
        <dbReference type="SAM" id="MobiDB-lite"/>
    </source>
</evidence>
<dbReference type="AlphaFoldDB" id="A0A218XYG8"/>
<feature type="domain" description="BURP" evidence="9">
    <location>
        <begin position="424"/>
        <end position="638"/>
    </location>
</feature>
<dbReference type="PROSITE" id="PS51277">
    <property type="entry name" value="BURP"/>
    <property type="match status" value="1"/>
</dbReference>
<dbReference type="PANTHER" id="PTHR31458:SF2">
    <property type="entry name" value="POLYGALACTURONASE 1 BETA-LIKE PROTEIN 2"/>
    <property type="match status" value="1"/>
</dbReference>
<evidence type="ECO:0000256" key="8">
    <source>
        <dbReference type="SAM" id="SignalP"/>
    </source>
</evidence>
<evidence type="ECO:0000259" key="9">
    <source>
        <dbReference type="PROSITE" id="PS51277"/>
    </source>
</evidence>
<accession>A0A218XYG8</accession>
<evidence type="ECO:0000256" key="3">
    <source>
        <dbReference type="ARBA" id="ARBA00022512"/>
    </source>
</evidence>
<feature type="region of interest" description="Disordered" evidence="7">
    <location>
        <begin position="252"/>
        <end position="271"/>
    </location>
</feature>
<dbReference type="Pfam" id="PF03181">
    <property type="entry name" value="BURP"/>
    <property type="match status" value="1"/>
</dbReference>